<dbReference type="InterPro" id="IPR027413">
    <property type="entry name" value="GROEL-like_equatorial_sf"/>
</dbReference>
<comment type="similarity">
    <text evidence="1">Belongs to the chaperonin (HSP60) family.</text>
</comment>
<accession>A0A5A7PK81</accession>
<evidence type="ECO:0000313" key="4">
    <source>
        <dbReference type="Proteomes" id="UP000325081"/>
    </source>
</evidence>
<keyword evidence="2" id="KW-0143">Chaperone</keyword>
<dbReference type="Proteomes" id="UP000325081">
    <property type="component" value="Unassembled WGS sequence"/>
</dbReference>
<dbReference type="EMBL" id="BKCP01004683">
    <property type="protein sequence ID" value="GER33169.1"/>
    <property type="molecule type" value="Genomic_DNA"/>
</dbReference>
<sequence length="194" mass="21351">MKKTRRGSYWIGTAEMVLLSRINKLADAASVTMGPNKELYDMIDNNTGVVLIKENKREMIKSGILAITNGANPASLKRVMEKTVKELADRLKEKTVAIAKIGPDGVISIESSSSSVKTNVGLTSQVSVASHSQKHIHKGYISPHFVMNKDKSIMEFEDARILVTDQKISMVKEIVPLLEKATQFSVPLLIDISI</sequence>
<comment type="caution">
    <text evidence="3">The sequence shown here is derived from an EMBL/GenBank/DDBJ whole genome shotgun (WGS) entry which is preliminary data.</text>
</comment>
<evidence type="ECO:0000256" key="2">
    <source>
        <dbReference type="ARBA" id="ARBA00023186"/>
    </source>
</evidence>
<dbReference type="InterPro" id="IPR027409">
    <property type="entry name" value="GroEL-like_apical_dom_sf"/>
</dbReference>
<dbReference type="Gene3D" id="3.50.7.10">
    <property type="entry name" value="GroEL"/>
    <property type="match status" value="1"/>
</dbReference>
<reference evidence="4" key="1">
    <citation type="journal article" date="2019" name="Curr. Biol.">
        <title>Genome Sequence of Striga asiatica Provides Insight into the Evolution of Plant Parasitism.</title>
        <authorList>
            <person name="Yoshida S."/>
            <person name="Kim S."/>
            <person name="Wafula E.K."/>
            <person name="Tanskanen J."/>
            <person name="Kim Y.M."/>
            <person name="Honaas L."/>
            <person name="Yang Z."/>
            <person name="Spallek T."/>
            <person name="Conn C.E."/>
            <person name="Ichihashi Y."/>
            <person name="Cheong K."/>
            <person name="Cui S."/>
            <person name="Der J.P."/>
            <person name="Gundlach H."/>
            <person name="Jiao Y."/>
            <person name="Hori C."/>
            <person name="Ishida J.K."/>
            <person name="Kasahara H."/>
            <person name="Kiba T."/>
            <person name="Kim M.S."/>
            <person name="Koo N."/>
            <person name="Laohavisit A."/>
            <person name="Lee Y.H."/>
            <person name="Lumba S."/>
            <person name="McCourt P."/>
            <person name="Mortimer J.C."/>
            <person name="Mutuku J.M."/>
            <person name="Nomura T."/>
            <person name="Sasaki-Sekimoto Y."/>
            <person name="Seto Y."/>
            <person name="Wang Y."/>
            <person name="Wakatake T."/>
            <person name="Sakakibara H."/>
            <person name="Demura T."/>
            <person name="Yamaguchi S."/>
            <person name="Yoneyama K."/>
            <person name="Manabe R.I."/>
            <person name="Nelson D.C."/>
            <person name="Schulman A.H."/>
            <person name="Timko M.P."/>
            <person name="dePamphilis C.W."/>
            <person name="Choi D."/>
            <person name="Shirasu K."/>
        </authorList>
    </citation>
    <scope>NUCLEOTIDE SEQUENCE [LARGE SCALE GENOMIC DNA]</scope>
    <source>
        <strain evidence="4">cv. UVA1</strain>
    </source>
</reference>
<dbReference type="SUPFAM" id="SSF48592">
    <property type="entry name" value="GroEL equatorial domain-like"/>
    <property type="match status" value="1"/>
</dbReference>
<dbReference type="SUPFAM" id="SSF52029">
    <property type="entry name" value="GroEL apical domain-like"/>
    <property type="match status" value="1"/>
</dbReference>
<evidence type="ECO:0000256" key="1">
    <source>
        <dbReference type="ARBA" id="ARBA00006607"/>
    </source>
</evidence>
<dbReference type="AlphaFoldDB" id="A0A5A7PK81"/>
<name>A0A5A7PK81_STRAF</name>
<proteinExistence type="inferred from homology"/>
<dbReference type="PANTHER" id="PTHR45633">
    <property type="entry name" value="60 KDA HEAT SHOCK PROTEIN, MITOCHONDRIAL"/>
    <property type="match status" value="1"/>
</dbReference>
<dbReference type="Gene3D" id="3.30.260.10">
    <property type="entry name" value="TCP-1-like chaperonin intermediate domain"/>
    <property type="match status" value="1"/>
</dbReference>
<dbReference type="InterPro" id="IPR027410">
    <property type="entry name" value="TCP-1-like_intermed_sf"/>
</dbReference>
<protein>
    <submittedName>
        <fullName evidence="3">60 kDa chaperonin</fullName>
    </submittedName>
</protein>
<evidence type="ECO:0000313" key="3">
    <source>
        <dbReference type="EMBL" id="GER33169.1"/>
    </source>
</evidence>
<dbReference type="InterPro" id="IPR001844">
    <property type="entry name" value="Cpn60/GroEL"/>
</dbReference>
<gene>
    <name evidence="3" type="ORF">STAS_09283</name>
</gene>
<dbReference type="GO" id="GO:0042026">
    <property type="term" value="P:protein refolding"/>
    <property type="evidence" value="ECO:0007669"/>
    <property type="project" value="InterPro"/>
</dbReference>
<dbReference type="GO" id="GO:0140662">
    <property type="term" value="F:ATP-dependent protein folding chaperone"/>
    <property type="evidence" value="ECO:0007669"/>
    <property type="project" value="InterPro"/>
</dbReference>
<organism evidence="3 4">
    <name type="scientific">Striga asiatica</name>
    <name type="common">Asiatic witchweed</name>
    <name type="synonym">Buchnera asiatica</name>
    <dbReference type="NCBI Taxonomy" id="4170"/>
    <lineage>
        <taxon>Eukaryota</taxon>
        <taxon>Viridiplantae</taxon>
        <taxon>Streptophyta</taxon>
        <taxon>Embryophyta</taxon>
        <taxon>Tracheophyta</taxon>
        <taxon>Spermatophyta</taxon>
        <taxon>Magnoliopsida</taxon>
        <taxon>eudicotyledons</taxon>
        <taxon>Gunneridae</taxon>
        <taxon>Pentapetalae</taxon>
        <taxon>asterids</taxon>
        <taxon>lamiids</taxon>
        <taxon>Lamiales</taxon>
        <taxon>Orobanchaceae</taxon>
        <taxon>Buchnereae</taxon>
        <taxon>Striga</taxon>
    </lineage>
</organism>
<dbReference type="OrthoDB" id="1735925at2759"/>
<keyword evidence="4" id="KW-1185">Reference proteome</keyword>